<dbReference type="CDD" id="cd01284">
    <property type="entry name" value="Riboflavin_deaminase-reductase"/>
    <property type="match status" value="1"/>
</dbReference>
<dbReference type="SUPFAM" id="SSF53597">
    <property type="entry name" value="Dihydrofolate reductase-like"/>
    <property type="match status" value="1"/>
</dbReference>
<dbReference type="InterPro" id="IPR002734">
    <property type="entry name" value="RibDG_C"/>
</dbReference>
<dbReference type="Pfam" id="PF00383">
    <property type="entry name" value="dCMP_cyt_deam_1"/>
    <property type="match status" value="1"/>
</dbReference>
<evidence type="ECO:0000313" key="12">
    <source>
        <dbReference type="Proteomes" id="UP000297693"/>
    </source>
</evidence>
<dbReference type="NCBIfam" id="TIGR00326">
    <property type="entry name" value="eubact_ribD"/>
    <property type="match status" value="1"/>
</dbReference>
<comment type="function">
    <text evidence="1">Converts 2,5-diamino-6-(ribosylamino)-4(3h)-pyrimidinone 5'-phosphate into 5-amino-6-(ribosylamino)-2,4(1h,3h)-pyrimidinedione 5'-phosphate.</text>
</comment>
<dbReference type="GO" id="GO:0008703">
    <property type="term" value="F:5-amino-6-(5-phosphoribosylamino)uracil reductase activity"/>
    <property type="evidence" value="ECO:0007669"/>
    <property type="project" value="UniProtKB-EC"/>
</dbReference>
<comment type="similarity">
    <text evidence="5">In the C-terminal section; belongs to the HTP reductase family.</text>
</comment>
<evidence type="ECO:0000256" key="9">
    <source>
        <dbReference type="ARBA" id="ARBA00023268"/>
    </source>
</evidence>
<evidence type="ECO:0000256" key="3">
    <source>
        <dbReference type="ARBA" id="ARBA00004910"/>
    </source>
</evidence>
<keyword evidence="9" id="KW-0511">Multifunctional enzyme</keyword>
<dbReference type="RefSeq" id="WP_135621362.1">
    <property type="nucleotide sequence ID" value="NZ_RQGD01000002.1"/>
</dbReference>
<evidence type="ECO:0000259" key="10">
    <source>
        <dbReference type="PROSITE" id="PS51747"/>
    </source>
</evidence>
<dbReference type="OrthoDB" id="9800865at2"/>
<comment type="similarity">
    <text evidence="4">In the N-terminal section; belongs to the cytidine and deoxycytidylate deaminase family.</text>
</comment>
<dbReference type="AlphaFoldDB" id="A0A4R9KAY3"/>
<accession>A0A4R9KAY3</accession>
<keyword evidence="11" id="KW-0378">Hydrolase</keyword>
<comment type="pathway">
    <text evidence="2">Cofactor biosynthesis; riboflavin biosynthesis; 5-amino-6-(D-ribitylamino)uracil from GTP: step 2/4.</text>
</comment>
<dbReference type="InterPro" id="IPR004794">
    <property type="entry name" value="Eubact_RibD"/>
</dbReference>
<evidence type="ECO:0000256" key="2">
    <source>
        <dbReference type="ARBA" id="ARBA00004882"/>
    </source>
</evidence>
<comment type="pathway">
    <text evidence="3">Cofactor biosynthesis; riboflavin biosynthesis; 5-amino-6-(D-ribitylamino)uracil from GTP: step 3/4.</text>
</comment>
<dbReference type="GO" id="GO:0009231">
    <property type="term" value="P:riboflavin biosynthetic process"/>
    <property type="evidence" value="ECO:0007669"/>
    <property type="project" value="UniProtKB-UniPathway"/>
</dbReference>
<evidence type="ECO:0000256" key="7">
    <source>
        <dbReference type="ARBA" id="ARBA00013173"/>
    </source>
</evidence>
<dbReference type="SUPFAM" id="SSF53927">
    <property type="entry name" value="Cytidine deaminase-like"/>
    <property type="match status" value="1"/>
</dbReference>
<dbReference type="PROSITE" id="PS51747">
    <property type="entry name" value="CYT_DCMP_DEAMINASES_2"/>
    <property type="match status" value="1"/>
</dbReference>
<protein>
    <recommendedName>
        <fullName evidence="8">Riboflavin biosynthesis protein RibD</fullName>
        <ecNumber evidence="7">1.1.1.193</ecNumber>
        <ecNumber evidence="6">3.5.4.26</ecNumber>
    </recommendedName>
</protein>
<keyword evidence="12" id="KW-1185">Reference proteome</keyword>
<evidence type="ECO:0000256" key="5">
    <source>
        <dbReference type="ARBA" id="ARBA00007417"/>
    </source>
</evidence>
<evidence type="ECO:0000313" key="11">
    <source>
        <dbReference type="EMBL" id="TGL63864.1"/>
    </source>
</evidence>
<feature type="domain" description="CMP/dCMP-type deaminase" evidence="10">
    <location>
        <begin position="1"/>
        <end position="138"/>
    </location>
</feature>
<dbReference type="EC" id="3.5.4.26" evidence="6"/>
<sequence>MDLRKFKSIVEKIKSLSFLAMGRTSPNPPVAAIITDDDGNILSYGNTQAAGSDHAERDAYRKLDLNLSDHRDFLTDQSRKHHIYVSLEPCTHTGKTPPCRDLVLERAPKQVILGWKDPNPLVDSGGWDPYRNQNIEIKLHPLLAQGALPFLQGFFQRIKKERPWVWIKSAITSDGYYAPEGNMAVSISSKASQFYLQMLRAKFDAIVVGPNTVQVDQPGLNFRLDESDFETKGDVTKIDFGNVVDFFSPGEQLLDTLFAESTLDTYSEHLSKISTYQPWRVFILKEGMEIGLEFLKKQQELNEKYDKKLCLFYILTSKDNANVFSSDTLRELSNLTDFPLVKILDMKSDVFFKDLVSHGINTVILEAGSFLWNLVKENLDTNDCILTIQSEMEMKHGKKFLGLGHFEKQAHYQVGSDLWQIEMKS</sequence>
<dbReference type="UniPathway" id="UPA00275">
    <property type="reaction ID" value="UER00401"/>
</dbReference>
<organism evidence="11 12">
    <name type="scientific">Leptospira ognonensis</name>
    <dbReference type="NCBI Taxonomy" id="2484945"/>
    <lineage>
        <taxon>Bacteria</taxon>
        <taxon>Pseudomonadati</taxon>
        <taxon>Spirochaetota</taxon>
        <taxon>Spirochaetia</taxon>
        <taxon>Leptospirales</taxon>
        <taxon>Leptospiraceae</taxon>
        <taxon>Leptospira</taxon>
    </lineage>
</organism>
<dbReference type="InterPro" id="IPR016193">
    <property type="entry name" value="Cytidine_deaminase-like"/>
</dbReference>
<gene>
    <name evidence="11" type="primary">ribD</name>
    <name evidence="11" type="ORF">EHQ58_00395</name>
</gene>
<dbReference type="InterPro" id="IPR024072">
    <property type="entry name" value="DHFR-like_dom_sf"/>
</dbReference>
<evidence type="ECO:0000256" key="8">
    <source>
        <dbReference type="ARBA" id="ARBA00019930"/>
    </source>
</evidence>
<dbReference type="Pfam" id="PF01872">
    <property type="entry name" value="RibD_C"/>
    <property type="match status" value="1"/>
</dbReference>
<evidence type="ECO:0000256" key="1">
    <source>
        <dbReference type="ARBA" id="ARBA00002151"/>
    </source>
</evidence>
<evidence type="ECO:0000256" key="4">
    <source>
        <dbReference type="ARBA" id="ARBA00005259"/>
    </source>
</evidence>
<comment type="caution">
    <text evidence="11">The sequence shown here is derived from an EMBL/GenBank/DDBJ whole genome shotgun (WGS) entry which is preliminary data.</text>
</comment>
<dbReference type="Gene3D" id="3.40.140.10">
    <property type="entry name" value="Cytidine Deaminase, domain 2"/>
    <property type="match status" value="1"/>
</dbReference>
<reference evidence="11" key="1">
    <citation type="journal article" date="2019" name="PLoS Negl. Trop. Dis.">
        <title>Revisiting the worldwide diversity of Leptospira species in the environment.</title>
        <authorList>
            <person name="Vincent A.T."/>
            <person name="Schiettekatte O."/>
            <person name="Bourhy P."/>
            <person name="Veyrier F.J."/>
            <person name="Picardeau M."/>
        </authorList>
    </citation>
    <scope>NUCLEOTIDE SEQUENCE [LARGE SCALE GENOMIC DNA]</scope>
    <source>
        <strain evidence="11">201702476</strain>
    </source>
</reference>
<dbReference type="EC" id="1.1.1.193" evidence="7"/>
<evidence type="ECO:0000256" key="6">
    <source>
        <dbReference type="ARBA" id="ARBA00012766"/>
    </source>
</evidence>
<keyword evidence="11" id="KW-0560">Oxidoreductase</keyword>
<dbReference type="GO" id="GO:0008835">
    <property type="term" value="F:diaminohydroxyphosphoribosylaminopyrimidine deaminase activity"/>
    <property type="evidence" value="ECO:0007669"/>
    <property type="project" value="UniProtKB-EC"/>
</dbReference>
<name>A0A4R9KAY3_9LEPT</name>
<dbReference type="InterPro" id="IPR002125">
    <property type="entry name" value="CMP_dCMP_dom"/>
</dbReference>
<dbReference type="Proteomes" id="UP000297693">
    <property type="component" value="Unassembled WGS sequence"/>
</dbReference>
<proteinExistence type="inferred from homology"/>
<dbReference type="EMBL" id="RQGD01000002">
    <property type="protein sequence ID" value="TGL63864.1"/>
    <property type="molecule type" value="Genomic_DNA"/>
</dbReference>
<dbReference type="Gene3D" id="3.40.430.10">
    <property type="entry name" value="Dihydrofolate Reductase, subunit A"/>
    <property type="match status" value="1"/>
</dbReference>